<reference evidence="1" key="1">
    <citation type="submission" date="2022-08" db="EMBL/GenBank/DDBJ databases">
        <title>Genome Sequence of Fusarium decemcellulare.</title>
        <authorList>
            <person name="Buettner E."/>
        </authorList>
    </citation>
    <scope>NUCLEOTIDE SEQUENCE</scope>
    <source>
        <strain evidence="1">Babe19</strain>
    </source>
</reference>
<evidence type="ECO:0000313" key="2">
    <source>
        <dbReference type="Proteomes" id="UP001148629"/>
    </source>
</evidence>
<gene>
    <name evidence="1" type="ORF">NM208_g1374</name>
</gene>
<dbReference type="Proteomes" id="UP001148629">
    <property type="component" value="Unassembled WGS sequence"/>
</dbReference>
<organism evidence="1 2">
    <name type="scientific">Fusarium decemcellulare</name>
    <dbReference type="NCBI Taxonomy" id="57161"/>
    <lineage>
        <taxon>Eukaryota</taxon>
        <taxon>Fungi</taxon>
        <taxon>Dikarya</taxon>
        <taxon>Ascomycota</taxon>
        <taxon>Pezizomycotina</taxon>
        <taxon>Sordariomycetes</taxon>
        <taxon>Hypocreomycetidae</taxon>
        <taxon>Hypocreales</taxon>
        <taxon>Nectriaceae</taxon>
        <taxon>Fusarium</taxon>
        <taxon>Fusarium decemcellulare species complex</taxon>
    </lineage>
</organism>
<evidence type="ECO:0000313" key="1">
    <source>
        <dbReference type="EMBL" id="KAJ3547692.1"/>
    </source>
</evidence>
<protein>
    <submittedName>
        <fullName evidence="1">Uncharacterized protein</fullName>
    </submittedName>
</protein>
<name>A0ACC1SWD2_9HYPO</name>
<comment type="caution">
    <text evidence="1">The sequence shown here is derived from an EMBL/GenBank/DDBJ whole genome shotgun (WGS) entry which is preliminary data.</text>
</comment>
<sequence>MATSSATAWATPDDLDPDGNGTHAQIRAVLSTANFAHLQEAALLSRRAQNEHVACSINPKSFTYGMNNLVLKVTFSDCIDWIVRIHYVPVSATRRREHTLEMLSEIATLKTLRSRTSIPVPQVYGFDPSPGNPFGFPYMFMGYLKGRVLPSTIARQVPVVYHKKIAGQLADEQNVETIATAPEKTSLEWFYELRQDQNRQALDGHADDPGWRTSCWILKSAISHIIIEDRLHGPFPLCHFDLHYGNLLFDDEYNLTGVLDWSQAATAPLERLAVSPEFITFPMLEADKNQLIVNFRDATKDALRGLETNAKPSSSTTKQKTMLSTILGSTRAEITHRCTYSRPYRAIFDGQLVAKIIYGSHVSWEQLVSVQAAGFQYRFPGPSRLNYMFSFSAITLPSSIDQVHTQPMLLQNLPPEILLHILGWLGSTFFRQDIRRLLVSKRWYQLARTVLLQDLSFSAVTVREFVAAFKAEDAITSLQNYPITARLCFDGFTEADVRRRGTSNPASEQRHEWFFELNNHLTQLAIILKRCSNLESLVIEARPEYRVRQSGFRQRHFLMAVPLTDLTTIGHLTCLEIDIPATGPVNQRDAPKIHFCHVIQSMLSTLRRLRCRINVICPDILDIPEEPPLLDLEHVVINVSVSELSKNSDLLWHPRRCGAGAHSSVLRADMEEKATTLVSRMRNPQFVRILSPAPSVPSICSFDAITGHRMILEPSASWDADGEEISDKDMAEDNTRFG</sequence>
<proteinExistence type="predicted"/>
<keyword evidence="2" id="KW-1185">Reference proteome</keyword>
<accession>A0ACC1SWD2</accession>
<dbReference type="EMBL" id="JANRMS010000070">
    <property type="protein sequence ID" value="KAJ3547692.1"/>
    <property type="molecule type" value="Genomic_DNA"/>
</dbReference>